<dbReference type="Pfam" id="PF00633">
    <property type="entry name" value="HHH"/>
    <property type="match status" value="1"/>
</dbReference>
<dbReference type="InterPro" id="IPR023170">
    <property type="entry name" value="HhH_base_excis_C"/>
</dbReference>
<keyword evidence="8 12" id="KW-0238">DNA-binding</keyword>
<dbReference type="EC" id="4.2.99.18" evidence="12"/>
<evidence type="ECO:0000313" key="17">
    <source>
        <dbReference type="Proteomes" id="UP000215301"/>
    </source>
</evidence>
<dbReference type="InterPro" id="IPR003265">
    <property type="entry name" value="HhH-GPD_domain"/>
</dbReference>
<evidence type="ECO:0000256" key="5">
    <source>
        <dbReference type="ARBA" id="ARBA00022801"/>
    </source>
</evidence>
<dbReference type="SMART" id="SM00478">
    <property type="entry name" value="ENDO3c"/>
    <property type="match status" value="1"/>
</dbReference>
<evidence type="ECO:0000256" key="12">
    <source>
        <dbReference type="HAMAP-Rule" id="MF_00942"/>
    </source>
</evidence>
<keyword evidence="2 12" id="KW-0004">4Fe-4S</keyword>
<evidence type="ECO:0000256" key="7">
    <source>
        <dbReference type="ARBA" id="ARBA00023014"/>
    </source>
</evidence>
<dbReference type="FunFam" id="1.10.340.30:FF:000001">
    <property type="entry name" value="Endonuclease III"/>
    <property type="match status" value="1"/>
</dbReference>
<dbReference type="PROSITE" id="PS01155">
    <property type="entry name" value="ENDONUCLEASE_III_2"/>
    <property type="match status" value="1"/>
</dbReference>
<evidence type="ECO:0000313" key="15">
    <source>
        <dbReference type="EMBL" id="OXT08375.1"/>
    </source>
</evidence>
<name>A0A231VJI2_THETR</name>
<feature type="binding site" evidence="12">
    <location>
        <position position="205"/>
    </location>
    <ligand>
        <name>[4Fe-4S] cluster</name>
        <dbReference type="ChEBI" id="CHEBI:49883"/>
    </ligand>
</feature>
<keyword evidence="9 12" id="KW-0234">DNA repair</keyword>
<dbReference type="PIRSF" id="PIRSF001435">
    <property type="entry name" value="Nth"/>
    <property type="match status" value="1"/>
</dbReference>
<keyword evidence="15" id="KW-0540">Nuclease</keyword>
<feature type="domain" description="HhH-GPD" evidence="13">
    <location>
        <begin position="40"/>
        <end position="187"/>
    </location>
</feature>
<evidence type="ECO:0000256" key="6">
    <source>
        <dbReference type="ARBA" id="ARBA00023004"/>
    </source>
</evidence>
<dbReference type="GO" id="GO:0051539">
    <property type="term" value="F:4 iron, 4 sulfur cluster binding"/>
    <property type="evidence" value="ECO:0007669"/>
    <property type="project" value="UniProtKB-UniRule"/>
</dbReference>
<keyword evidence="6 12" id="KW-0408">Iron</keyword>
<feature type="binding site" evidence="12">
    <location>
        <position position="189"/>
    </location>
    <ligand>
        <name>[4Fe-4S] cluster</name>
        <dbReference type="ChEBI" id="CHEBI:49883"/>
    </ligand>
</feature>
<dbReference type="RefSeq" id="WP_094044686.1">
    <property type="nucleotide sequence ID" value="NZ_CP016893.1"/>
</dbReference>
<dbReference type="EMBL" id="NKHD01000016">
    <property type="protein sequence ID" value="OXT08375.1"/>
    <property type="molecule type" value="Genomic_DNA"/>
</dbReference>
<accession>A0A231VJI2</accession>
<dbReference type="InterPro" id="IPR004036">
    <property type="entry name" value="Endonuclease-III-like_CS2"/>
</dbReference>
<dbReference type="Gene3D" id="1.10.1670.10">
    <property type="entry name" value="Helix-hairpin-Helix base-excision DNA repair enzymes (C-terminal)"/>
    <property type="match status" value="1"/>
</dbReference>
<evidence type="ECO:0000259" key="13">
    <source>
        <dbReference type="SMART" id="SM00478"/>
    </source>
</evidence>
<evidence type="ECO:0000256" key="3">
    <source>
        <dbReference type="ARBA" id="ARBA00022723"/>
    </source>
</evidence>
<evidence type="ECO:0000256" key="10">
    <source>
        <dbReference type="ARBA" id="ARBA00023239"/>
    </source>
</evidence>
<keyword evidence="15" id="KW-0255">Endonuclease</keyword>
<sequence>MRITKDEALEVIEILKKTYPDAKPGLHFNNAFELLIATILSAQCTDKRVNIVTEKLFRKYKSPSDLKDMDPRDFEEEIKDCGLYRNKSKNIINTCKILCEKYGGNVPDEMEKLMELPGVGRKTANVVISNAFKKDAIAVDTHVFRVSNRIGLADTNDVTKTEEQLMDILPRNLWSLSHHLLIYHGRNICTARKPKCDICLVNHICQFYKNFIKN</sequence>
<dbReference type="GO" id="GO:0046872">
    <property type="term" value="F:metal ion binding"/>
    <property type="evidence" value="ECO:0007669"/>
    <property type="project" value="UniProtKB-KW"/>
</dbReference>
<dbReference type="Gene3D" id="1.10.340.30">
    <property type="entry name" value="Hypothetical protein, domain 2"/>
    <property type="match status" value="1"/>
</dbReference>
<protein>
    <recommendedName>
        <fullName evidence="12">Endonuclease III</fullName>
        <ecNumber evidence="12">4.2.99.18</ecNumber>
    </recommendedName>
    <alternativeName>
        <fullName evidence="12">DNA-(apurinic or apyrimidinic site) lyase</fullName>
    </alternativeName>
</protein>
<dbReference type="AlphaFoldDB" id="A0A231VJI2"/>
<keyword evidence="3 12" id="KW-0479">Metal-binding</keyword>
<feature type="binding site" evidence="12">
    <location>
        <position position="196"/>
    </location>
    <ligand>
        <name>[4Fe-4S] cluster</name>
        <dbReference type="ChEBI" id="CHEBI:49883"/>
    </ligand>
</feature>
<dbReference type="SMART" id="SM00525">
    <property type="entry name" value="FES"/>
    <property type="match status" value="1"/>
</dbReference>
<evidence type="ECO:0000313" key="16">
    <source>
        <dbReference type="Proteomes" id="UP000214975"/>
    </source>
</evidence>
<evidence type="ECO:0000256" key="1">
    <source>
        <dbReference type="ARBA" id="ARBA00008343"/>
    </source>
</evidence>
<dbReference type="InterPro" id="IPR003651">
    <property type="entry name" value="Endonuclease3_FeS-loop_motif"/>
</dbReference>
<dbReference type="HAMAP" id="MF_00942">
    <property type="entry name" value="Nth"/>
    <property type="match status" value="1"/>
</dbReference>
<evidence type="ECO:0000256" key="11">
    <source>
        <dbReference type="ARBA" id="ARBA00023295"/>
    </source>
</evidence>
<organism evidence="15 17">
    <name type="scientific">Thermoanaerobacterium thermosaccharolyticum</name>
    <name type="common">Clostridium thermosaccharolyticum</name>
    <dbReference type="NCBI Taxonomy" id="1517"/>
    <lineage>
        <taxon>Bacteria</taxon>
        <taxon>Bacillati</taxon>
        <taxon>Bacillota</taxon>
        <taxon>Clostridia</taxon>
        <taxon>Thermoanaerobacterales</taxon>
        <taxon>Thermoanaerobacteraceae</taxon>
        <taxon>Thermoanaerobacterium</taxon>
    </lineage>
</organism>
<evidence type="ECO:0000313" key="14">
    <source>
        <dbReference type="EMBL" id="AST56648.1"/>
    </source>
</evidence>
<dbReference type="PROSITE" id="PS00764">
    <property type="entry name" value="ENDONUCLEASE_III_1"/>
    <property type="match status" value="1"/>
</dbReference>
<dbReference type="GO" id="GO:0019104">
    <property type="term" value="F:DNA N-glycosylase activity"/>
    <property type="evidence" value="ECO:0007669"/>
    <property type="project" value="UniProtKB-UniRule"/>
</dbReference>
<evidence type="ECO:0000256" key="9">
    <source>
        <dbReference type="ARBA" id="ARBA00023204"/>
    </source>
</evidence>
<evidence type="ECO:0000256" key="2">
    <source>
        <dbReference type="ARBA" id="ARBA00022485"/>
    </source>
</evidence>
<dbReference type="EMBL" id="CP016893">
    <property type="protein sequence ID" value="AST56648.1"/>
    <property type="molecule type" value="Genomic_DNA"/>
</dbReference>
<dbReference type="NCBIfam" id="TIGR01083">
    <property type="entry name" value="nth"/>
    <property type="match status" value="1"/>
</dbReference>
<feature type="binding site" evidence="12">
    <location>
        <position position="199"/>
    </location>
    <ligand>
        <name>[4Fe-4S] cluster</name>
        <dbReference type="ChEBI" id="CHEBI:49883"/>
    </ligand>
</feature>
<comment type="function">
    <text evidence="12">DNA repair enzyme that has both DNA N-glycosylase activity and AP-lyase activity. The DNA N-glycosylase activity releases various damaged pyrimidines from DNA by cleaving the N-glycosidic bond, leaving an AP (apurinic/apyrimidinic) site. The AP-lyase activity cleaves the phosphodiester bond 3' to the AP site by a beta-elimination, leaving a 3'-terminal unsaturated sugar and a product with a terminal 5'-phosphate.</text>
</comment>
<dbReference type="GO" id="GO:0006285">
    <property type="term" value="P:base-excision repair, AP site formation"/>
    <property type="evidence" value="ECO:0007669"/>
    <property type="project" value="TreeGrafter"/>
</dbReference>
<keyword evidence="11 12" id="KW-0326">Glycosidase</keyword>
<dbReference type="Proteomes" id="UP000214975">
    <property type="component" value="Chromosome"/>
</dbReference>
<reference evidence="15 17" key="2">
    <citation type="submission" date="2017-06" db="EMBL/GenBank/DDBJ databases">
        <title>Isolation and characterization of a thermophilic and butanogenic Thermoanaerobacterium thermosaccharolyticum M5 capable of efficient degradation of hemicellulose.</title>
        <authorList>
            <person name="Xin F."/>
            <person name="Jiang Y."/>
        </authorList>
    </citation>
    <scope>NUCLEOTIDE SEQUENCE [LARGE SCALE GENOMIC DNA]</scope>
    <source>
        <strain evidence="15 17">M5</strain>
    </source>
</reference>
<dbReference type="SUPFAM" id="SSF48150">
    <property type="entry name" value="DNA-glycosylase"/>
    <property type="match status" value="1"/>
</dbReference>
<comment type="cofactor">
    <cofactor evidence="12">
        <name>[4Fe-4S] cluster</name>
        <dbReference type="ChEBI" id="CHEBI:49883"/>
    </cofactor>
    <text evidence="12">Binds 1 [4Fe-4S] cluster.</text>
</comment>
<dbReference type="InterPro" id="IPR011257">
    <property type="entry name" value="DNA_glycosylase"/>
</dbReference>
<keyword evidence="4 12" id="KW-0227">DNA damage</keyword>
<dbReference type="GO" id="GO:0003677">
    <property type="term" value="F:DNA binding"/>
    <property type="evidence" value="ECO:0007669"/>
    <property type="project" value="UniProtKB-UniRule"/>
</dbReference>
<dbReference type="InterPro" id="IPR004035">
    <property type="entry name" value="Endouclease-III_FeS-bd_BS"/>
</dbReference>
<keyword evidence="7 12" id="KW-0411">Iron-sulfur</keyword>
<dbReference type="CDD" id="cd00056">
    <property type="entry name" value="ENDO3c"/>
    <property type="match status" value="1"/>
</dbReference>
<proteinExistence type="inferred from homology"/>
<keyword evidence="5 12" id="KW-0378">Hydrolase</keyword>
<dbReference type="PANTHER" id="PTHR10359:SF18">
    <property type="entry name" value="ENDONUCLEASE III"/>
    <property type="match status" value="1"/>
</dbReference>
<dbReference type="InterPro" id="IPR000445">
    <property type="entry name" value="HhH_motif"/>
</dbReference>
<dbReference type="Proteomes" id="UP000215301">
    <property type="component" value="Unassembled WGS sequence"/>
</dbReference>
<reference evidence="14 16" key="1">
    <citation type="submission" date="2016-08" db="EMBL/GenBank/DDBJ databases">
        <title>A novel genetic cassette of butanologenic Thermoanaerobacterium thermosaccharolyticum that directly convert cellulose to butanol.</title>
        <authorList>
            <person name="Li T."/>
            <person name="He J."/>
        </authorList>
    </citation>
    <scope>NUCLEOTIDE SEQUENCE [LARGE SCALE GENOMIC DNA]</scope>
    <source>
        <strain evidence="14 16">TG57</strain>
    </source>
</reference>
<evidence type="ECO:0000256" key="8">
    <source>
        <dbReference type="ARBA" id="ARBA00023125"/>
    </source>
</evidence>
<gene>
    <name evidence="12 15" type="primary">nth</name>
    <name evidence="15" type="ORF">CE561_05470</name>
    <name evidence="14" type="ORF">Thert_00443</name>
</gene>
<evidence type="ECO:0000256" key="4">
    <source>
        <dbReference type="ARBA" id="ARBA00022763"/>
    </source>
</evidence>
<dbReference type="InterPro" id="IPR005759">
    <property type="entry name" value="Nth"/>
</dbReference>
<comment type="catalytic activity">
    <reaction evidence="12">
        <text>2'-deoxyribonucleotide-(2'-deoxyribose 5'-phosphate)-2'-deoxyribonucleotide-DNA = a 3'-end 2'-deoxyribonucleotide-(2,3-dehydro-2,3-deoxyribose 5'-phosphate)-DNA + a 5'-end 5'-phospho-2'-deoxyribonucleoside-DNA + H(+)</text>
        <dbReference type="Rhea" id="RHEA:66592"/>
        <dbReference type="Rhea" id="RHEA-COMP:13180"/>
        <dbReference type="Rhea" id="RHEA-COMP:16897"/>
        <dbReference type="Rhea" id="RHEA-COMP:17067"/>
        <dbReference type="ChEBI" id="CHEBI:15378"/>
        <dbReference type="ChEBI" id="CHEBI:136412"/>
        <dbReference type="ChEBI" id="CHEBI:157695"/>
        <dbReference type="ChEBI" id="CHEBI:167181"/>
        <dbReference type="EC" id="4.2.99.18"/>
    </reaction>
</comment>
<keyword evidence="10 12" id="KW-0456">Lyase</keyword>
<dbReference type="PANTHER" id="PTHR10359">
    <property type="entry name" value="A/G-SPECIFIC ADENINE GLYCOSYLASE/ENDONUCLEASE III"/>
    <property type="match status" value="1"/>
</dbReference>
<dbReference type="FunFam" id="1.10.1670.10:FF:000001">
    <property type="entry name" value="Endonuclease III"/>
    <property type="match status" value="1"/>
</dbReference>
<dbReference type="Pfam" id="PF10576">
    <property type="entry name" value="EndIII_4Fe-2S"/>
    <property type="match status" value="1"/>
</dbReference>
<dbReference type="GO" id="GO:0140078">
    <property type="term" value="F:class I DNA-(apurinic or apyrimidinic site) endonuclease activity"/>
    <property type="evidence" value="ECO:0007669"/>
    <property type="project" value="UniProtKB-EC"/>
</dbReference>
<dbReference type="Pfam" id="PF00730">
    <property type="entry name" value="HhH-GPD"/>
    <property type="match status" value="1"/>
</dbReference>
<comment type="similarity">
    <text evidence="1 12">Belongs to the Nth/MutY family.</text>
</comment>